<sequence length="145" mass="15881">MPDMQLYLQRNRSDVKESASLRILAARLGLKLNFKDSTPNWIKWALAAEGSFMLNTYGSVQETGNGFRGIIRDSLGNVTLAYAGSSQKASVLYQELLAIAKGIQTCSTKNGKLVGKLSPLIGKLTKLRVLSMPFNDFDGEIPVEI</sequence>
<gene>
    <name evidence="1" type="ORF">IFM89_014434</name>
</gene>
<protein>
    <recommendedName>
        <fullName evidence="3">RNase H type-1 domain-containing protein</fullName>
    </recommendedName>
</protein>
<reference evidence="1 2" key="1">
    <citation type="submission" date="2020-10" db="EMBL/GenBank/DDBJ databases">
        <title>The Coptis chinensis genome and diversification of protoberbering-type alkaloids.</title>
        <authorList>
            <person name="Wang B."/>
            <person name="Shu S."/>
            <person name="Song C."/>
            <person name="Liu Y."/>
        </authorList>
    </citation>
    <scope>NUCLEOTIDE SEQUENCE [LARGE SCALE GENOMIC DNA]</scope>
    <source>
        <strain evidence="1">HL-2020</strain>
        <tissue evidence="1">Leaf</tissue>
    </source>
</reference>
<name>A0A835I028_9MAGN</name>
<accession>A0A835I028</accession>
<proteinExistence type="predicted"/>
<dbReference type="InterPro" id="IPR032675">
    <property type="entry name" value="LRR_dom_sf"/>
</dbReference>
<dbReference type="Proteomes" id="UP000631114">
    <property type="component" value="Unassembled WGS sequence"/>
</dbReference>
<keyword evidence="2" id="KW-1185">Reference proteome</keyword>
<evidence type="ECO:0008006" key="3">
    <source>
        <dbReference type="Google" id="ProtNLM"/>
    </source>
</evidence>
<organism evidence="1 2">
    <name type="scientific">Coptis chinensis</name>
    <dbReference type="NCBI Taxonomy" id="261450"/>
    <lineage>
        <taxon>Eukaryota</taxon>
        <taxon>Viridiplantae</taxon>
        <taxon>Streptophyta</taxon>
        <taxon>Embryophyta</taxon>
        <taxon>Tracheophyta</taxon>
        <taxon>Spermatophyta</taxon>
        <taxon>Magnoliopsida</taxon>
        <taxon>Ranunculales</taxon>
        <taxon>Ranunculaceae</taxon>
        <taxon>Coptidoideae</taxon>
        <taxon>Coptis</taxon>
    </lineage>
</organism>
<comment type="caution">
    <text evidence="1">The sequence shown here is derived from an EMBL/GenBank/DDBJ whole genome shotgun (WGS) entry which is preliminary data.</text>
</comment>
<dbReference type="Gene3D" id="3.80.10.10">
    <property type="entry name" value="Ribonuclease Inhibitor"/>
    <property type="match status" value="1"/>
</dbReference>
<evidence type="ECO:0000313" key="2">
    <source>
        <dbReference type="Proteomes" id="UP000631114"/>
    </source>
</evidence>
<dbReference type="AlphaFoldDB" id="A0A835I028"/>
<dbReference type="EMBL" id="JADFTS010000004">
    <property type="protein sequence ID" value="KAF9609240.1"/>
    <property type="molecule type" value="Genomic_DNA"/>
</dbReference>
<evidence type="ECO:0000313" key="1">
    <source>
        <dbReference type="EMBL" id="KAF9609240.1"/>
    </source>
</evidence>